<organism evidence="1 2">
    <name type="scientific">Paracoccus isoporae</name>
    <dbReference type="NCBI Taxonomy" id="591205"/>
    <lineage>
        <taxon>Bacteria</taxon>
        <taxon>Pseudomonadati</taxon>
        <taxon>Pseudomonadota</taxon>
        <taxon>Alphaproteobacteria</taxon>
        <taxon>Rhodobacterales</taxon>
        <taxon>Paracoccaceae</taxon>
        <taxon>Paracoccus</taxon>
    </lineage>
</organism>
<dbReference type="OrthoDB" id="7726846at2"/>
<keyword evidence="2" id="KW-1185">Reference proteome</keyword>
<accession>A0A1G7A6X2</accession>
<dbReference type="AlphaFoldDB" id="A0A1G7A6X2"/>
<dbReference type="RefSeq" id="WP_090522690.1">
    <property type="nucleotide sequence ID" value="NZ_FNAH01000004.1"/>
</dbReference>
<dbReference type="Proteomes" id="UP000199344">
    <property type="component" value="Unassembled WGS sequence"/>
</dbReference>
<evidence type="ECO:0000313" key="2">
    <source>
        <dbReference type="Proteomes" id="UP000199344"/>
    </source>
</evidence>
<evidence type="ECO:0000313" key="1">
    <source>
        <dbReference type="EMBL" id="SDE10562.1"/>
    </source>
</evidence>
<gene>
    <name evidence="1" type="ORF">SAMN05421538_10449</name>
</gene>
<reference evidence="1 2" key="1">
    <citation type="submission" date="2016-10" db="EMBL/GenBank/DDBJ databases">
        <authorList>
            <person name="de Groot N.N."/>
        </authorList>
    </citation>
    <scope>NUCLEOTIDE SEQUENCE [LARGE SCALE GENOMIC DNA]</scope>
    <source>
        <strain evidence="1 2">DSM 22220</strain>
    </source>
</reference>
<dbReference type="EMBL" id="FNAH01000004">
    <property type="protein sequence ID" value="SDE10562.1"/>
    <property type="molecule type" value="Genomic_DNA"/>
</dbReference>
<proteinExistence type="predicted"/>
<protein>
    <submittedName>
        <fullName evidence="1">Uncharacterized protein</fullName>
    </submittedName>
</protein>
<sequence length="84" mass="9244">MQMLINYTISDYAKFKSAFDADNEDRRNNGLSLLQLWREDGSSAWALFDLHDAKKARDYLDGAAGAFNSQAGVSAVSAHTLETA</sequence>
<name>A0A1G7A6X2_9RHOB</name>
<dbReference type="STRING" id="591205.SAMN05421538_10449"/>